<dbReference type="Pfam" id="PF03992">
    <property type="entry name" value="ABM"/>
    <property type="match status" value="1"/>
</dbReference>
<feature type="domain" description="ABM" evidence="1">
    <location>
        <begin position="2"/>
        <end position="93"/>
    </location>
</feature>
<evidence type="ECO:0000259" key="1">
    <source>
        <dbReference type="PROSITE" id="PS51725"/>
    </source>
</evidence>
<protein>
    <submittedName>
        <fullName evidence="2">Antibiotic biosynthesis monooxygenase</fullName>
    </submittedName>
</protein>
<dbReference type="SUPFAM" id="SSF54909">
    <property type="entry name" value="Dimeric alpha+beta barrel"/>
    <property type="match status" value="1"/>
</dbReference>
<keyword evidence="2" id="KW-0560">Oxidoreductase</keyword>
<dbReference type="Proteomes" id="UP001519887">
    <property type="component" value="Unassembled WGS sequence"/>
</dbReference>
<evidence type="ECO:0000313" key="3">
    <source>
        <dbReference type="Proteomes" id="UP001519887"/>
    </source>
</evidence>
<keyword evidence="3" id="KW-1185">Reference proteome</keyword>
<keyword evidence="2" id="KW-0503">Monooxygenase</keyword>
<organism evidence="2 3">
    <name type="scientific">Paenibacillus sepulcri</name>
    <dbReference type="NCBI Taxonomy" id="359917"/>
    <lineage>
        <taxon>Bacteria</taxon>
        <taxon>Bacillati</taxon>
        <taxon>Bacillota</taxon>
        <taxon>Bacilli</taxon>
        <taxon>Bacillales</taxon>
        <taxon>Paenibacillaceae</taxon>
        <taxon>Paenibacillus</taxon>
    </lineage>
</organism>
<accession>A0ABS7CA13</accession>
<comment type="caution">
    <text evidence="2">The sequence shown here is derived from an EMBL/GenBank/DDBJ whole genome shotgun (WGS) entry which is preliminary data.</text>
</comment>
<evidence type="ECO:0000313" key="2">
    <source>
        <dbReference type="EMBL" id="MBW7457774.1"/>
    </source>
</evidence>
<dbReference type="PROSITE" id="PS51725">
    <property type="entry name" value="ABM"/>
    <property type="match status" value="1"/>
</dbReference>
<proteinExistence type="predicted"/>
<dbReference type="EMBL" id="JAHZIK010000958">
    <property type="protein sequence ID" value="MBW7457774.1"/>
    <property type="molecule type" value="Genomic_DNA"/>
</dbReference>
<dbReference type="Gene3D" id="3.30.70.100">
    <property type="match status" value="1"/>
</dbReference>
<name>A0ABS7CA13_9BACL</name>
<dbReference type="InterPro" id="IPR011008">
    <property type="entry name" value="Dimeric_a/b-barrel"/>
</dbReference>
<gene>
    <name evidence="2" type="ORF">K0U00_27405</name>
</gene>
<dbReference type="RefSeq" id="WP_210039583.1">
    <property type="nucleotide sequence ID" value="NZ_JBHLVU010000005.1"/>
</dbReference>
<reference evidence="2 3" key="1">
    <citation type="submission" date="2021-07" db="EMBL/GenBank/DDBJ databases">
        <title>Paenibacillus radiodurans sp. nov., isolated from the southeastern edge of Tengger Desert.</title>
        <authorList>
            <person name="Zhang G."/>
        </authorList>
    </citation>
    <scope>NUCLEOTIDE SEQUENCE [LARGE SCALE GENOMIC DNA]</scope>
    <source>
        <strain evidence="2 3">CCM 7311</strain>
    </source>
</reference>
<dbReference type="InterPro" id="IPR007138">
    <property type="entry name" value="ABM_dom"/>
</dbReference>
<dbReference type="GO" id="GO:0004497">
    <property type="term" value="F:monooxygenase activity"/>
    <property type="evidence" value="ECO:0007669"/>
    <property type="project" value="UniProtKB-KW"/>
</dbReference>
<sequence>MILETAVLHVKPELNHTFLSSFKQASAIIASMSGYINHELQRCVDGNRENQYLLLVWWETLEDHVTGFRTSPQYLEWKQLLHHYYEPFPVVEHYEKLDLL</sequence>